<organism evidence="2 3">
    <name type="scientific">Thalassospira permensis NBRC 106175</name>
    <dbReference type="NCBI Taxonomy" id="1353532"/>
    <lineage>
        <taxon>Bacteria</taxon>
        <taxon>Pseudomonadati</taxon>
        <taxon>Pseudomonadota</taxon>
        <taxon>Alphaproteobacteria</taxon>
        <taxon>Rhodospirillales</taxon>
        <taxon>Thalassospiraceae</taxon>
        <taxon>Thalassospira</taxon>
    </lineage>
</organism>
<keyword evidence="3" id="KW-1185">Reference proteome</keyword>
<evidence type="ECO:0000313" key="2">
    <source>
        <dbReference type="EMBL" id="KEO58258.1"/>
    </source>
</evidence>
<reference evidence="2 3" key="1">
    <citation type="submission" date="2013-07" db="EMBL/GenBank/DDBJ databases">
        <title>Thalassospira permensis NBRC 106175 Genome Sequencing.</title>
        <authorList>
            <person name="Lai Q."/>
            <person name="Shao Z."/>
        </authorList>
    </citation>
    <scope>NUCLEOTIDE SEQUENCE [LARGE SCALE GENOMIC DNA]</scope>
    <source>
        <strain evidence="2 3">NBRC 106175</strain>
    </source>
</reference>
<comment type="caution">
    <text evidence="2">The sequence shown here is derived from an EMBL/GenBank/DDBJ whole genome shotgun (WGS) entry which is preliminary data.</text>
</comment>
<sequence>MLFRADETARVQNAGSDPEQISFKRPDNDKKRHE</sequence>
<protein>
    <submittedName>
        <fullName evidence="2">Uncharacterized protein</fullName>
    </submittedName>
</protein>
<gene>
    <name evidence="2" type="ORF">SMB34_14415</name>
</gene>
<evidence type="ECO:0000256" key="1">
    <source>
        <dbReference type="SAM" id="MobiDB-lite"/>
    </source>
</evidence>
<proteinExistence type="predicted"/>
<accession>A0ABR4TRD9</accession>
<feature type="compositionally biased region" description="Basic and acidic residues" evidence="1">
    <location>
        <begin position="22"/>
        <end position="34"/>
    </location>
</feature>
<evidence type="ECO:0000313" key="3">
    <source>
        <dbReference type="Proteomes" id="UP000027463"/>
    </source>
</evidence>
<feature type="region of interest" description="Disordered" evidence="1">
    <location>
        <begin position="1"/>
        <end position="34"/>
    </location>
</feature>
<name>A0ABR4TRD9_9PROT</name>
<dbReference type="Proteomes" id="UP000027463">
    <property type="component" value="Unassembled WGS sequence"/>
</dbReference>
<dbReference type="EMBL" id="AUNC01000008">
    <property type="protein sequence ID" value="KEO58258.1"/>
    <property type="molecule type" value="Genomic_DNA"/>
</dbReference>